<dbReference type="AlphaFoldDB" id="A0AAD4LGX5"/>
<proteinExistence type="predicted"/>
<evidence type="ECO:0000313" key="1">
    <source>
        <dbReference type="EMBL" id="KAH8990983.1"/>
    </source>
</evidence>
<reference evidence="1" key="1">
    <citation type="submission" date="2022-01" db="EMBL/GenBank/DDBJ databases">
        <title>Comparative genomics reveals a dynamic genome evolution in the ectomycorrhizal milk-cap (Lactarius) mushrooms.</title>
        <authorList>
            <consortium name="DOE Joint Genome Institute"/>
            <person name="Lebreton A."/>
            <person name="Tang N."/>
            <person name="Kuo A."/>
            <person name="LaButti K."/>
            <person name="Drula E."/>
            <person name="Barry K."/>
            <person name="Clum A."/>
            <person name="Lipzen A."/>
            <person name="Mousain D."/>
            <person name="Ng V."/>
            <person name="Wang R."/>
            <person name="Wang X."/>
            <person name="Dai Y."/>
            <person name="Henrissat B."/>
            <person name="Grigoriev I.V."/>
            <person name="Guerin-Laguette A."/>
            <person name="Yu F."/>
            <person name="Martin F.M."/>
        </authorList>
    </citation>
    <scope>NUCLEOTIDE SEQUENCE</scope>
    <source>
        <strain evidence="1">QP</strain>
    </source>
</reference>
<dbReference type="Proteomes" id="UP001201163">
    <property type="component" value="Unassembled WGS sequence"/>
</dbReference>
<name>A0AAD4LGX5_9AGAM</name>
<evidence type="ECO:0000313" key="2">
    <source>
        <dbReference type="Proteomes" id="UP001201163"/>
    </source>
</evidence>
<sequence>MDTRPHSPETAAFVASSLEAWNRFFSAGDDLDSVHQNPSTPEDLDSLMVDSVEDALLSVLPTLRMLSKSDQTYEKLESVMGLSYLELAELDIVRLKAIVEDVYKLLQDAILTGYSRRWAEFDSWLDFGHKLSKVLLAKKTVAMPDEEDYDGDVDSEELSDCEKDPHFTLVENEEDPADDIFIRELYSRGIKELLDFDDVSVDETDGLALCINTMLVPNPNTQS</sequence>
<dbReference type="EMBL" id="JAKELL010000028">
    <property type="protein sequence ID" value="KAH8990983.1"/>
    <property type="molecule type" value="Genomic_DNA"/>
</dbReference>
<comment type="caution">
    <text evidence="1">The sequence shown here is derived from an EMBL/GenBank/DDBJ whole genome shotgun (WGS) entry which is preliminary data.</text>
</comment>
<organism evidence="1 2">
    <name type="scientific">Lactarius akahatsu</name>
    <dbReference type="NCBI Taxonomy" id="416441"/>
    <lineage>
        <taxon>Eukaryota</taxon>
        <taxon>Fungi</taxon>
        <taxon>Dikarya</taxon>
        <taxon>Basidiomycota</taxon>
        <taxon>Agaricomycotina</taxon>
        <taxon>Agaricomycetes</taxon>
        <taxon>Russulales</taxon>
        <taxon>Russulaceae</taxon>
        <taxon>Lactarius</taxon>
    </lineage>
</organism>
<protein>
    <submittedName>
        <fullName evidence="1">Uncharacterized protein</fullName>
    </submittedName>
</protein>
<keyword evidence="2" id="KW-1185">Reference proteome</keyword>
<gene>
    <name evidence="1" type="ORF">EDB92DRAFT_1946151</name>
</gene>
<accession>A0AAD4LGX5</accession>